<dbReference type="InterPro" id="IPR042201">
    <property type="entry name" value="FH2_Formin_sf"/>
</dbReference>
<dbReference type="Pfam" id="PF02181">
    <property type="entry name" value="FH2"/>
    <property type="match status" value="1"/>
</dbReference>
<evidence type="ECO:0000313" key="12">
    <source>
        <dbReference type="Proteomes" id="UP000030161"/>
    </source>
</evidence>
<dbReference type="SMART" id="SM01140">
    <property type="entry name" value="Drf_GBD"/>
    <property type="match status" value="1"/>
</dbReference>
<dbReference type="Pfam" id="PF06371">
    <property type="entry name" value="Drf_GBD"/>
    <property type="match status" value="1"/>
</dbReference>
<dbReference type="GO" id="GO:0030428">
    <property type="term" value="C:cell septum"/>
    <property type="evidence" value="ECO:0007669"/>
    <property type="project" value="UniProtKB-SubCell"/>
</dbReference>
<dbReference type="GO" id="GO:1903475">
    <property type="term" value="P:mitotic actomyosin contractile ring assembly"/>
    <property type="evidence" value="ECO:0007669"/>
    <property type="project" value="TreeGrafter"/>
</dbReference>
<feature type="region of interest" description="Disordered" evidence="8">
    <location>
        <begin position="746"/>
        <end position="912"/>
    </location>
</feature>
<comment type="similarity">
    <text evidence="6">Belongs to the formin homology family. BNI1 subfamily.</text>
</comment>
<gene>
    <name evidence="11" type="ORF">MG3_05386</name>
</gene>
<dbReference type="FunFam" id="1.20.58.2220:FF:000006">
    <property type="entry name" value="Cytokinesis protein sepA"/>
    <property type="match status" value="1"/>
</dbReference>
<proteinExistence type="inferred from homology"/>
<dbReference type="Gene3D" id="1.10.238.150">
    <property type="entry name" value="Formin, FH3 diaphanous domain"/>
    <property type="match status" value="1"/>
</dbReference>
<dbReference type="InterPro" id="IPR014768">
    <property type="entry name" value="GBD/FH3_dom"/>
</dbReference>
<dbReference type="SUPFAM" id="SSF101447">
    <property type="entry name" value="Formin homology 2 domain (FH2 domain)"/>
    <property type="match status" value="1"/>
</dbReference>
<dbReference type="InterPro" id="IPR011989">
    <property type="entry name" value="ARM-like"/>
</dbReference>
<reference evidence="11 12" key="1">
    <citation type="submission" date="2013-12" db="EMBL/GenBank/DDBJ databases">
        <title>The Genome Sequence of Candida albicans P78048.</title>
        <authorList>
            <consortium name="The Broad Institute Genome Sequencing Platform"/>
            <consortium name="The Broad Institute Genome Sequencing Center for Infectious Disease"/>
            <person name="Cuomo C."/>
            <person name="Bennett R."/>
            <person name="Hirakawa M."/>
            <person name="Noverr M."/>
            <person name="Mitchell A."/>
            <person name="Young S.K."/>
            <person name="Zeng Q."/>
            <person name="Gargeya S."/>
            <person name="Fitzgerald M."/>
            <person name="Abouelleil A."/>
            <person name="Alvarado L."/>
            <person name="Berlin A.M."/>
            <person name="Chapman S.B."/>
            <person name="Dewar J."/>
            <person name="Goldberg J."/>
            <person name="Griggs A."/>
            <person name="Gujja S."/>
            <person name="Hansen M."/>
            <person name="Howarth C."/>
            <person name="Imamovic A."/>
            <person name="Larimer J."/>
            <person name="McCowan C."/>
            <person name="Murphy C."/>
            <person name="Pearson M."/>
            <person name="Priest M."/>
            <person name="Roberts A."/>
            <person name="Saif S."/>
            <person name="Shea T."/>
            <person name="Sykes S."/>
            <person name="Wortman J."/>
            <person name="Nusbaum C."/>
            <person name="Birren B."/>
        </authorList>
    </citation>
    <scope>NUCLEOTIDE SEQUENCE [LARGE SCALE GENOMIC DNA]</scope>
    <source>
        <strain evidence="11 12">P78048</strain>
    </source>
</reference>
<evidence type="ECO:0000256" key="7">
    <source>
        <dbReference type="SAM" id="Coils"/>
    </source>
</evidence>
<dbReference type="SMART" id="SM00498">
    <property type="entry name" value="FH2"/>
    <property type="match status" value="1"/>
</dbReference>
<accession>A0AB34PPE8</accession>
<keyword evidence="4 7" id="KW-0175">Coiled coil</keyword>
<dbReference type="SUPFAM" id="SSF48371">
    <property type="entry name" value="ARM repeat"/>
    <property type="match status" value="1"/>
</dbReference>
<dbReference type="GO" id="GO:0001411">
    <property type="term" value="C:hyphal tip"/>
    <property type="evidence" value="ECO:0007669"/>
    <property type="project" value="UniProtKB-ARBA"/>
</dbReference>
<dbReference type="GO" id="GO:0051016">
    <property type="term" value="P:barbed-end actin filament capping"/>
    <property type="evidence" value="ECO:0007669"/>
    <property type="project" value="TreeGrafter"/>
</dbReference>
<dbReference type="InterPro" id="IPR016024">
    <property type="entry name" value="ARM-type_fold"/>
</dbReference>
<evidence type="ECO:0000256" key="4">
    <source>
        <dbReference type="ARBA" id="ARBA00023054"/>
    </source>
</evidence>
<dbReference type="PROSITE" id="PS51232">
    <property type="entry name" value="GBD_FH3"/>
    <property type="match status" value="1"/>
</dbReference>
<dbReference type="GO" id="GO:0003779">
    <property type="term" value="F:actin binding"/>
    <property type="evidence" value="ECO:0007669"/>
    <property type="project" value="InterPro"/>
</dbReference>
<feature type="compositionally biased region" description="Polar residues" evidence="8">
    <location>
        <begin position="231"/>
        <end position="248"/>
    </location>
</feature>
<dbReference type="EMBL" id="AJIX01000042">
    <property type="protein sequence ID" value="KGR04261.1"/>
    <property type="molecule type" value="Genomic_DNA"/>
</dbReference>
<dbReference type="PANTHER" id="PTHR47102:SF2">
    <property type="entry name" value="PROTEIN BNI1"/>
    <property type="match status" value="1"/>
</dbReference>
<evidence type="ECO:0000256" key="3">
    <source>
        <dbReference type="ARBA" id="ARBA00022618"/>
    </source>
</evidence>
<feature type="compositionally biased region" description="Acidic residues" evidence="8">
    <location>
        <begin position="553"/>
        <end position="564"/>
    </location>
</feature>
<dbReference type="Pfam" id="PF06367">
    <property type="entry name" value="Drf_FH3"/>
    <property type="match status" value="1"/>
</dbReference>
<dbReference type="GO" id="GO:0000142">
    <property type="term" value="C:cellular bud neck contractile ring"/>
    <property type="evidence" value="ECO:0007669"/>
    <property type="project" value="UniProtKB-ARBA"/>
</dbReference>
<feature type="coiled-coil region" evidence="7">
    <location>
        <begin position="660"/>
        <end position="730"/>
    </location>
</feature>
<dbReference type="GO" id="GO:0043332">
    <property type="term" value="C:mating projection tip"/>
    <property type="evidence" value="ECO:0007669"/>
    <property type="project" value="TreeGrafter"/>
</dbReference>
<evidence type="ECO:0000256" key="1">
    <source>
        <dbReference type="ARBA" id="ARBA00004266"/>
    </source>
</evidence>
<dbReference type="GO" id="GO:0031267">
    <property type="term" value="F:small GTPase binding"/>
    <property type="evidence" value="ECO:0007669"/>
    <property type="project" value="InterPro"/>
</dbReference>
<feature type="region of interest" description="Disordered" evidence="8">
    <location>
        <begin position="65"/>
        <end position="88"/>
    </location>
</feature>
<evidence type="ECO:0000256" key="8">
    <source>
        <dbReference type="SAM" id="MobiDB-lite"/>
    </source>
</evidence>
<feature type="domain" description="GBD/FH3" evidence="9">
    <location>
        <begin position="110"/>
        <end position="636"/>
    </location>
</feature>
<evidence type="ECO:0000259" key="10">
    <source>
        <dbReference type="PROSITE" id="PS51444"/>
    </source>
</evidence>
<organism evidence="11 12">
    <name type="scientific">Candida albicans P78048</name>
    <dbReference type="NCBI Taxonomy" id="1094989"/>
    <lineage>
        <taxon>Eukaryota</taxon>
        <taxon>Fungi</taxon>
        <taxon>Dikarya</taxon>
        <taxon>Ascomycota</taxon>
        <taxon>Saccharomycotina</taxon>
        <taxon>Pichiomycetes</taxon>
        <taxon>Debaryomycetaceae</taxon>
        <taxon>Candida/Lodderomyces clade</taxon>
        <taxon>Candida</taxon>
    </lineage>
</organism>
<evidence type="ECO:0000313" key="11">
    <source>
        <dbReference type="EMBL" id="KGR04261.1"/>
    </source>
</evidence>
<evidence type="ECO:0000259" key="9">
    <source>
        <dbReference type="PROSITE" id="PS51232"/>
    </source>
</evidence>
<protein>
    <submittedName>
        <fullName evidence="11">Cytokinesis protein</fullName>
    </submittedName>
</protein>
<evidence type="ECO:0000256" key="5">
    <source>
        <dbReference type="ARBA" id="ARBA00023306"/>
    </source>
</evidence>
<sequence>MNEPPPKRQSVFAKGMKKLQRSKSLLNFAEQAKPPTPENFSSLDPKSNLNSIGLSLVGYGLSSDHLPPPRLDTDSESVSSRTSSPTLHVTTKFNPKQRVESFQTATNFKNQIPPEEIVDQLFEKLLSIRVFPDEAVYSLKKQPVERKWELLLREHETNHHFDLKKLSEQATDKFLTNRDRFQEHEFLIMSRSTTQEPKPKLKPLRIVSGGEDYDDEETPTVTKLVHDDSSTSKLSIESGGSSGAPTETESLLGLVNKKLKIRDGSPDWYVSRIMANKLSLKDCKKLERKLVENNVVKNSGVTWTQGFINAQGETALSVVLTKINKKSIKSNEEFDKEYLIVKCLKHINSEKRDETSSLKEKVYVVKALVFLLVSPRLTTRILVTEVLVMLMLLRDKTLWKSALDGLSSLQDRNGDYVIFQPWLNAFEETIIKYSWSQNKAGELSNLKNYATITLILINSMVDMCSSLKRRISIRRDFGNARILNIFEKLAQIEDTRIDNEIEKYEMYAEEDYNEYVEGKKKRNSKQLPNIPQSKLKLLQVSDFVTTPEANTSLEEDELTPELEDNLSGTESSFDEKSFMTKLKEAEDIESDGAMKSVLQRLMKLKQSERSTEDVHKMLVLVDSMLQHVTNESRVIGTDAHSVLNITIQKLMDRLSTEDMARRAVAESKMLSRQLELVKEEKELLEKELETNKIETIRELKKENYYQAELIATQERQLSKLQQKIEQLKSPNNTALPVVDVGQQGFGNGTVASLKDTSSSSPSKRPPTPPGLYSMQKGSLRGGISAPPMLDFKDARPVSDLQDSRPVSDLQDAPRLVESSAPPLPESKDSVAQPPLPESKDSVAQPPLPESKDPVAQPPPPESKDSVAPPPPPVPDFIKSSAPPPPPLPGFMNASAPPPPPVPEFIKSSAPPPPPLPGFITTTPPPPPPLPGFITTTPPPPPMPGMLQPGKVKELGTLFKEKHKQEPQKGITKTKADVVPSIRPKNKLKQMHWDKLENIEKTFWNNLEDSVLSNKLIEQGVLGEVEQVFAAKTATIKKKTAVESQQQPTKKSFLSRDLSQQFGINLHMFANLSEEKLVLKVLRCNSEILENHSVLEFFNNEALVELSDSLFRNLAPYSTDPRTRKKPMKNPEELERADRIFLELCYNLRHYWRSRSRALLFSQTYKKDYIDLMRKLNIVDEANAALKKSESLQNVLGIIRTVGNFMNDDAKQALGFKLDTLQRLKFMKDDQNSMTFLHYIEKIVRHSFPEYGSFVDDLNVLSTLHNISIEQLETDCEEMSRSVKNITDSLERGKLSNKKDLHPEDRILTTISSPMLNAKNKNAMLQSHLKRTAGELNSLMTFFGENPKDATARNTFFYKFVTFITEYKKAHVENIQREEEQRTYEIRKKILEDKIAKKEKLKEESAEPEAVVDTAEESSAVIDSLLEKLKSSTPITTNRAKTKNRRSKALSFYSENPLEIVADTKYESVNNLKRRMTTRKRTTDGETSPKSEQFMSRAQAMLHQLRNKEE</sequence>
<dbReference type="Gene3D" id="1.20.58.2220">
    <property type="entry name" value="Formin, FH2 domain"/>
    <property type="match status" value="1"/>
</dbReference>
<dbReference type="PANTHER" id="PTHR47102">
    <property type="entry name" value="PROTEIN BNI1"/>
    <property type="match status" value="1"/>
</dbReference>
<dbReference type="GO" id="GO:0000920">
    <property type="term" value="P:septum digestion after cytokinesis"/>
    <property type="evidence" value="ECO:0007669"/>
    <property type="project" value="UniProtKB-ARBA"/>
</dbReference>
<dbReference type="FunFam" id="1.25.10.10:FF:001452">
    <property type="entry name" value="Formin, involved in spindle orientation, putative"/>
    <property type="match status" value="1"/>
</dbReference>
<feature type="region of interest" description="Disordered" evidence="8">
    <location>
        <begin position="226"/>
        <end position="248"/>
    </location>
</feature>
<dbReference type="GO" id="GO:0051017">
    <property type="term" value="P:actin filament bundle assembly"/>
    <property type="evidence" value="ECO:0007669"/>
    <property type="project" value="TreeGrafter"/>
</dbReference>
<feature type="region of interest" description="Disordered" evidence="8">
    <location>
        <begin position="549"/>
        <end position="575"/>
    </location>
</feature>
<dbReference type="PROSITE" id="PS51444">
    <property type="entry name" value="FH2"/>
    <property type="match status" value="1"/>
</dbReference>
<dbReference type="InterPro" id="IPR010472">
    <property type="entry name" value="FH3_dom"/>
</dbReference>
<dbReference type="InterPro" id="IPR010473">
    <property type="entry name" value="GTPase-bd"/>
</dbReference>
<keyword evidence="5" id="KW-0131">Cell cycle</keyword>
<feature type="domain" description="FH2" evidence="10">
    <location>
        <begin position="977"/>
        <end position="1392"/>
    </location>
</feature>
<comment type="caution">
    <text evidence="11">The sequence shown here is derived from an EMBL/GenBank/DDBJ whole genome shotgun (WGS) entry which is preliminary data.</text>
</comment>
<dbReference type="SMART" id="SM01139">
    <property type="entry name" value="Drf_FH3"/>
    <property type="match status" value="1"/>
</dbReference>
<evidence type="ECO:0000256" key="2">
    <source>
        <dbReference type="ARBA" id="ARBA00004431"/>
    </source>
</evidence>
<feature type="region of interest" description="Disordered" evidence="8">
    <location>
        <begin position="1471"/>
        <end position="1495"/>
    </location>
</feature>
<dbReference type="InterPro" id="IPR051661">
    <property type="entry name" value="Actin_filament_regulator"/>
</dbReference>
<dbReference type="Proteomes" id="UP000030161">
    <property type="component" value="Unassembled WGS sequence"/>
</dbReference>
<dbReference type="Gene3D" id="1.25.10.10">
    <property type="entry name" value="Leucine-rich Repeat Variant"/>
    <property type="match status" value="1"/>
</dbReference>
<name>A0AB34PPE8_CANAX</name>
<dbReference type="InterPro" id="IPR015425">
    <property type="entry name" value="FH2_Formin"/>
</dbReference>
<comment type="subcellular location">
    <subcellularLocation>
        <location evidence="1">Bud neck</location>
    </subcellularLocation>
    <subcellularLocation>
        <location evidence="2">Cell septum</location>
    </subcellularLocation>
</comment>
<evidence type="ECO:0000256" key="6">
    <source>
        <dbReference type="ARBA" id="ARBA00037935"/>
    </source>
</evidence>
<dbReference type="Gene3D" id="6.10.30.50">
    <property type="match status" value="1"/>
</dbReference>
<keyword evidence="3" id="KW-0132">Cell division</keyword>